<organism evidence="3 4">
    <name type="scientific">Undibacterium nitidum</name>
    <dbReference type="NCBI Taxonomy" id="2762298"/>
    <lineage>
        <taxon>Bacteria</taxon>
        <taxon>Pseudomonadati</taxon>
        <taxon>Pseudomonadota</taxon>
        <taxon>Betaproteobacteria</taxon>
        <taxon>Burkholderiales</taxon>
        <taxon>Oxalobacteraceae</taxon>
        <taxon>Undibacterium</taxon>
    </lineage>
</organism>
<keyword evidence="1" id="KW-0472">Membrane</keyword>
<proteinExistence type="predicted"/>
<keyword evidence="4" id="KW-1185">Reference proteome</keyword>
<keyword evidence="1" id="KW-0812">Transmembrane</keyword>
<dbReference type="NCBIfam" id="NF008740">
    <property type="entry name" value="PRK11770.1-2"/>
    <property type="match status" value="1"/>
</dbReference>
<evidence type="ECO:0000256" key="1">
    <source>
        <dbReference type="PIRNR" id="PIRNR028777"/>
    </source>
</evidence>
<dbReference type="RefSeq" id="WP_186917063.1">
    <property type="nucleotide sequence ID" value="NZ_JACOFZ010000005.1"/>
</dbReference>
<dbReference type="NCBIfam" id="NF008742">
    <property type="entry name" value="PRK11770.1-4"/>
    <property type="match status" value="1"/>
</dbReference>
<dbReference type="Proteomes" id="UP000627446">
    <property type="component" value="Unassembled WGS sequence"/>
</dbReference>
<gene>
    <name evidence="3" type="ORF">H8K36_13755</name>
</gene>
<dbReference type="PANTHER" id="PTHR42903">
    <property type="entry name" value="INNER MEMBRANE PROTEIN YCCF"/>
    <property type="match status" value="1"/>
</dbReference>
<keyword evidence="1" id="KW-1003">Cell membrane</keyword>
<evidence type="ECO:0000313" key="4">
    <source>
        <dbReference type="Proteomes" id="UP000627446"/>
    </source>
</evidence>
<comment type="caution">
    <text evidence="3">The sequence shown here is derived from an EMBL/GenBank/DDBJ whole genome shotgun (WGS) entry which is preliminary data.</text>
</comment>
<comment type="subcellular location">
    <subcellularLocation>
        <location evidence="1">Cell inner membrane</location>
        <topology evidence="1">Multi-pass membrane protein</topology>
    </subcellularLocation>
</comment>
<dbReference type="InterPro" id="IPR031308">
    <property type="entry name" value="UCP028777"/>
</dbReference>
<evidence type="ECO:0000259" key="2">
    <source>
        <dbReference type="Pfam" id="PF03733"/>
    </source>
</evidence>
<dbReference type="AlphaFoldDB" id="A0A923KQ24"/>
<dbReference type="InterPro" id="IPR005185">
    <property type="entry name" value="YccF"/>
</dbReference>
<feature type="transmembrane region" description="Helical" evidence="1">
    <location>
        <begin position="7"/>
        <end position="33"/>
    </location>
</feature>
<accession>A0A923KQ24</accession>
<dbReference type="PANTHER" id="PTHR42903:SF1">
    <property type="entry name" value="INNER MEMBRANE PROTEIN YCCF"/>
    <property type="match status" value="1"/>
</dbReference>
<feature type="transmembrane region" description="Helical" evidence="1">
    <location>
        <begin position="79"/>
        <end position="107"/>
    </location>
</feature>
<keyword evidence="1" id="KW-0997">Cell inner membrane</keyword>
<dbReference type="PIRSF" id="PIRSF028777">
    <property type="entry name" value="UCP028777"/>
    <property type="match status" value="1"/>
</dbReference>
<dbReference type="NCBIfam" id="NF008741">
    <property type="entry name" value="PRK11770.1-3"/>
    <property type="match status" value="1"/>
</dbReference>
<keyword evidence="1" id="KW-1133">Transmembrane helix</keyword>
<dbReference type="EMBL" id="JACOFZ010000005">
    <property type="protein sequence ID" value="MBC3882453.1"/>
    <property type="molecule type" value="Genomic_DNA"/>
</dbReference>
<dbReference type="Pfam" id="PF03733">
    <property type="entry name" value="YccF"/>
    <property type="match status" value="2"/>
</dbReference>
<dbReference type="GO" id="GO:0005886">
    <property type="term" value="C:plasma membrane"/>
    <property type="evidence" value="ECO:0007669"/>
    <property type="project" value="UniProtKB-SubCell"/>
</dbReference>
<dbReference type="InterPro" id="IPR052937">
    <property type="entry name" value="Inner_membrane_protein"/>
</dbReference>
<name>A0A923KQ24_9BURK</name>
<reference evidence="3" key="1">
    <citation type="submission" date="2020-08" db="EMBL/GenBank/DDBJ databases">
        <title>Novel species isolated from subtropical streams in China.</title>
        <authorList>
            <person name="Lu H."/>
        </authorList>
    </citation>
    <scope>NUCLEOTIDE SEQUENCE</scope>
    <source>
        <strain evidence="3">LX22W</strain>
    </source>
</reference>
<protein>
    <recommendedName>
        <fullName evidence="1">Inner membrane protein YccF</fullName>
    </recommendedName>
</protein>
<evidence type="ECO:0000313" key="3">
    <source>
        <dbReference type="EMBL" id="MBC3882453.1"/>
    </source>
</evidence>
<feature type="domain" description="Inner membrane component" evidence="2">
    <location>
        <begin position="76"/>
        <end position="126"/>
    </location>
</feature>
<feature type="domain" description="Inner membrane component" evidence="2">
    <location>
        <begin position="4"/>
        <end position="54"/>
    </location>
</feature>
<sequence>MSAIGNLIWFCFGGIVMGLGWWLVGCIAFLSIIGIPWGRACFVIGNFSFFPFGQEAIDRKELSQVEDIGTSGAGTVGNIIWFIFAGIWLAIGHVMAAVSCAITIIGIPFAIQHLKLAGIAIAPIGKTVVPKEVAAEARQRNAAAFVNAARR</sequence>